<evidence type="ECO:0000313" key="11">
    <source>
        <dbReference type="EMBL" id="THJ75135.1"/>
    </source>
</evidence>
<dbReference type="OrthoDB" id="4909654at2"/>
<feature type="domain" description="Glycosyltransferase RgtA/B/C/D-like" evidence="10">
    <location>
        <begin position="215"/>
        <end position="329"/>
    </location>
</feature>
<name>A0A4S5ERQ3_9ACTN</name>
<comment type="caution">
    <text evidence="11">The sequence shown here is derived from an EMBL/GenBank/DDBJ whole genome shotgun (WGS) entry which is preliminary data.</text>
</comment>
<keyword evidence="7 9" id="KW-0472">Membrane</keyword>
<evidence type="ECO:0000256" key="6">
    <source>
        <dbReference type="ARBA" id="ARBA00022989"/>
    </source>
</evidence>
<dbReference type="InterPro" id="IPR050297">
    <property type="entry name" value="LipidA_mod_glycosyltrf_83"/>
</dbReference>
<dbReference type="GO" id="GO:0005886">
    <property type="term" value="C:plasma membrane"/>
    <property type="evidence" value="ECO:0007669"/>
    <property type="project" value="UniProtKB-SubCell"/>
</dbReference>
<keyword evidence="5 9" id="KW-0812">Transmembrane</keyword>
<evidence type="ECO:0000259" key="10">
    <source>
        <dbReference type="Pfam" id="PF13231"/>
    </source>
</evidence>
<evidence type="ECO:0000256" key="1">
    <source>
        <dbReference type="ARBA" id="ARBA00004651"/>
    </source>
</evidence>
<feature type="region of interest" description="Disordered" evidence="8">
    <location>
        <begin position="1"/>
        <end position="37"/>
    </location>
</feature>
<dbReference type="GO" id="GO:0016763">
    <property type="term" value="F:pentosyltransferase activity"/>
    <property type="evidence" value="ECO:0007669"/>
    <property type="project" value="TreeGrafter"/>
</dbReference>
<dbReference type="PANTHER" id="PTHR33908:SF11">
    <property type="entry name" value="MEMBRANE PROTEIN"/>
    <property type="match status" value="1"/>
</dbReference>
<dbReference type="PANTHER" id="PTHR33908">
    <property type="entry name" value="MANNOSYLTRANSFERASE YKCB-RELATED"/>
    <property type="match status" value="1"/>
</dbReference>
<evidence type="ECO:0000256" key="9">
    <source>
        <dbReference type="SAM" id="Phobius"/>
    </source>
</evidence>
<keyword evidence="6 9" id="KW-1133">Transmembrane helix</keyword>
<evidence type="ECO:0000256" key="7">
    <source>
        <dbReference type="ARBA" id="ARBA00023136"/>
    </source>
</evidence>
<keyword evidence="2" id="KW-1003">Cell membrane</keyword>
<feature type="transmembrane region" description="Helical" evidence="9">
    <location>
        <begin position="142"/>
        <end position="160"/>
    </location>
</feature>
<protein>
    <recommendedName>
        <fullName evidence="10">Glycosyltransferase RgtA/B/C/D-like domain-containing protein</fullName>
    </recommendedName>
</protein>
<organism evidence="11 12">
    <name type="scientific">Candidatus Frankia alpina</name>
    <dbReference type="NCBI Taxonomy" id="2699483"/>
    <lineage>
        <taxon>Bacteria</taxon>
        <taxon>Bacillati</taxon>
        <taxon>Actinomycetota</taxon>
        <taxon>Actinomycetes</taxon>
        <taxon>Frankiales</taxon>
        <taxon>Frankiaceae</taxon>
        <taxon>Frankia</taxon>
    </lineage>
</organism>
<feature type="transmembrane region" description="Helical" evidence="9">
    <location>
        <begin position="211"/>
        <end position="232"/>
    </location>
</feature>
<keyword evidence="3" id="KW-0328">Glycosyltransferase</keyword>
<reference evidence="11 12" key="1">
    <citation type="submission" date="2019-04" db="EMBL/GenBank/DDBJ databases">
        <title>Draft genome sequences for three unisolated Alnus-infective Frankia Sp+ strains, AgTrS, AiOr and AvVan, the first sequenced Frankia strains able to sporulate in-planta.</title>
        <authorList>
            <person name="Bethencourt L."/>
            <person name="Vautrin F."/>
            <person name="Taib N."/>
            <person name="Dubost A."/>
            <person name="Castro-Garcia L."/>
            <person name="Imbaud O."/>
            <person name="Abrouk D."/>
            <person name="Fournier P."/>
            <person name="Briolay J."/>
            <person name="Nguyen A."/>
            <person name="Normand P."/>
            <person name="Fernandez M.P."/>
            <person name="Brochier-Armanet C."/>
            <person name="Herrera-Belaroussi A."/>
        </authorList>
    </citation>
    <scope>NUCLEOTIDE SEQUENCE [LARGE SCALE GENOMIC DNA]</scope>
    <source>
        <strain evidence="11 12">AvVan</strain>
    </source>
</reference>
<evidence type="ECO:0000313" key="12">
    <source>
        <dbReference type="Proteomes" id="UP000305282"/>
    </source>
</evidence>
<dbReference type="AlphaFoldDB" id="A0A4S5ERQ3"/>
<feature type="transmembrane region" description="Helical" evidence="9">
    <location>
        <begin position="465"/>
        <end position="484"/>
    </location>
</feature>
<sequence length="646" mass="69877">MGDTKRGTRPYTAGLSAQTAAGNPRRSRRSESGRRLDRCGSQRCKILPGNRSGLSDRRPRPLCCSPGTCGMARGSLSHGSNPRRAGCQDPEFRSIESRKLRSGLMSTQTLEIPRRAHRRWTATAPPDTRHRQGSRLLFSRRFGLAAVLVVQVSMTLRLSATAFQDEALYLDAGHQILNSWRHGNPITEDFGSYFSGSPYVYPPLGALADTAGGLAGARLFSLVCCVITTALIASVGRCLYGQTAGVAGAAAFILSGPVIFVGHFATYDAMALMLLVAGLATGLSAAENSRRGRAGLLASCSGFLLAGAVVTKYVAALFVPSILLLILMTVFRMARSPAPDFPGGRRYRESAVRVRSAGRLLCVALGMTVGAVGVVGCWLWLTGTGQLSGLVTTTLSRKALGPTSPVEVARQGLEWAAPTLLVAIVGMVLVGRRRPALTALLLLSSLLPIIFQARSGELTSLHKHVAFGLVFAAPLAGAGVAFILGRIELYDSRRQLAPRLLAVSLAAVMLLASGVRNAHELFRGWADSKPLTALLKTQVRFGSGHYLVEESEVPRYYLEGLTAPWQWSGTYFLYYQDPRNGAAYTGLDAYRHALTDRYFDVVVLRFGPTATLDWQIQDVLNDRTKYRKIARLPEPGGWTVWHRMDS</sequence>
<evidence type="ECO:0000256" key="2">
    <source>
        <dbReference type="ARBA" id="ARBA00022475"/>
    </source>
</evidence>
<accession>A0A4S5ERQ3</accession>
<dbReference type="Proteomes" id="UP000305282">
    <property type="component" value="Unassembled WGS sequence"/>
</dbReference>
<dbReference type="EMBL" id="SSXH01000120">
    <property type="protein sequence ID" value="THJ75135.1"/>
    <property type="molecule type" value="Genomic_DNA"/>
</dbReference>
<evidence type="ECO:0000256" key="4">
    <source>
        <dbReference type="ARBA" id="ARBA00022679"/>
    </source>
</evidence>
<evidence type="ECO:0000256" key="8">
    <source>
        <dbReference type="SAM" id="MobiDB-lite"/>
    </source>
</evidence>
<feature type="transmembrane region" description="Helical" evidence="9">
    <location>
        <begin position="356"/>
        <end position="381"/>
    </location>
</feature>
<keyword evidence="4" id="KW-0808">Transferase</keyword>
<dbReference type="InterPro" id="IPR038731">
    <property type="entry name" value="RgtA/B/C-like"/>
</dbReference>
<keyword evidence="12" id="KW-1185">Reference proteome</keyword>
<feature type="transmembrane region" description="Helical" evidence="9">
    <location>
        <begin position="496"/>
        <end position="515"/>
    </location>
</feature>
<dbReference type="GO" id="GO:0009103">
    <property type="term" value="P:lipopolysaccharide biosynthetic process"/>
    <property type="evidence" value="ECO:0007669"/>
    <property type="project" value="UniProtKB-ARBA"/>
</dbReference>
<dbReference type="Pfam" id="PF13231">
    <property type="entry name" value="PMT_2"/>
    <property type="match status" value="1"/>
</dbReference>
<feature type="transmembrane region" description="Helical" evidence="9">
    <location>
        <begin position="437"/>
        <end position="453"/>
    </location>
</feature>
<gene>
    <name evidence="11" type="ORF">E7Y31_07290</name>
</gene>
<proteinExistence type="predicted"/>
<evidence type="ECO:0000256" key="5">
    <source>
        <dbReference type="ARBA" id="ARBA00022692"/>
    </source>
</evidence>
<feature type="transmembrane region" description="Helical" evidence="9">
    <location>
        <begin position="244"/>
        <end position="263"/>
    </location>
</feature>
<feature type="transmembrane region" description="Helical" evidence="9">
    <location>
        <begin position="412"/>
        <end position="430"/>
    </location>
</feature>
<evidence type="ECO:0000256" key="3">
    <source>
        <dbReference type="ARBA" id="ARBA00022676"/>
    </source>
</evidence>
<comment type="subcellular location">
    <subcellularLocation>
        <location evidence="1">Cell membrane</location>
        <topology evidence="1">Multi-pass membrane protein</topology>
    </subcellularLocation>
</comment>